<dbReference type="SUPFAM" id="SSF56436">
    <property type="entry name" value="C-type lectin-like"/>
    <property type="match status" value="1"/>
</dbReference>
<dbReference type="Gene3D" id="1.10.510.10">
    <property type="entry name" value="Transferase(Phosphotransferase) domain 1"/>
    <property type="match status" value="1"/>
</dbReference>
<keyword evidence="7" id="KW-1185">Reference proteome</keyword>
<dbReference type="PROSITE" id="PS50011">
    <property type="entry name" value="PROTEIN_KINASE_DOM"/>
    <property type="match status" value="1"/>
</dbReference>
<dbReference type="InterPro" id="IPR042095">
    <property type="entry name" value="SUMF_sf"/>
</dbReference>
<dbReference type="GO" id="GO:0004674">
    <property type="term" value="F:protein serine/threonine kinase activity"/>
    <property type="evidence" value="ECO:0007669"/>
    <property type="project" value="UniProtKB-EC"/>
</dbReference>
<dbReference type="RefSeq" id="WP_098039118.1">
    <property type="nucleotide sequence ID" value="NZ_CWGJ01000026.1"/>
</dbReference>
<dbReference type="GO" id="GO:0005524">
    <property type="term" value="F:ATP binding"/>
    <property type="evidence" value="ECO:0007669"/>
    <property type="project" value="InterPro"/>
</dbReference>
<dbReference type="AlphaFoldDB" id="A0A0H5DTQ2"/>
<accession>A0A0H5DTQ2</accession>
<dbReference type="InterPro" id="IPR016187">
    <property type="entry name" value="CTDL_fold"/>
</dbReference>
<dbReference type="InterPro" id="IPR000719">
    <property type="entry name" value="Prot_kinase_dom"/>
</dbReference>
<keyword evidence="2 6" id="KW-0418">Kinase</keyword>
<comment type="catalytic activity">
    <reaction evidence="4">
        <text>L-seryl-[protein] + ATP = O-phospho-L-seryl-[protein] + ADP + H(+)</text>
        <dbReference type="Rhea" id="RHEA:17989"/>
        <dbReference type="Rhea" id="RHEA-COMP:9863"/>
        <dbReference type="Rhea" id="RHEA-COMP:11604"/>
        <dbReference type="ChEBI" id="CHEBI:15378"/>
        <dbReference type="ChEBI" id="CHEBI:29999"/>
        <dbReference type="ChEBI" id="CHEBI:30616"/>
        <dbReference type="ChEBI" id="CHEBI:83421"/>
        <dbReference type="ChEBI" id="CHEBI:456216"/>
        <dbReference type="EC" id="2.7.11.1"/>
    </reaction>
</comment>
<dbReference type="EMBL" id="CWGJ01000026">
    <property type="protein sequence ID" value="CRX39254.1"/>
    <property type="molecule type" value="Genomic_DNA"/>
</dbReference>
<comment type="catalytic activity">
    <reaction evidence="3">
        <text>L-threonyl-[protein] + ATP = O-phospho-L-threonyl-[protein] + ADP + H(+)</text>
        <dbReference type="Rhea" id="RHEA:46608"/>
        <dbReference type="Rhea" id="RHEA-COMP:11060"/>
        <dbReference type="Rhea" id="RHEA-COMP:11605"/>
        <dbReference type="ChEBI" id="CHEBI:15378"/>
        <dbReference type="ChEBI" id="CHEBI:30013"/>
        <dbReference type="ChEBI" id="CHEBI:30616"/>
        <dbReference type="ChEBI" id="CHEBI:61977"/>
        <dbReference type="ChEBI" id="CHEBI:456216"/>
        <dbReference type="EC" id="2.7.11.1"/>
    </reaction>
</comment>
<dbReference type="Proteomes" id="UP000220251">
    <property type="component" value="Unassembled WGS sequence"/>
</dbReference>
<dbReference type="Pfam" id="PF00069">
    <property type="entry name" value="Pkinase"/>
    <property type="match status" value="1"/>
</dbReference>
<dbReference type="SUPFAM" id="SSF56112">
    <property type="entry name" value="Protein kinase-like (PK-like)"/>
    <property type="match status" value="1"/>
</dbReference>
<dbReference type="Pfam" id="PF03781">
    <property type="entry name" value="FGE-sulfatase"/>
    <property type="match status" value="1"/>
</dbReference>
<dbReference type="InterPro" id="IPR005532">
    <property type="entry name" value="SUMF_dom"/>
</dbReference>
<dbReference type="EC" id="2.7.11.1" evidence="1"/>
<dbReference type="CDD" id="cd14014">
    <property type="entry name" value="STKc_PknB_like"/>
    <property type="match status" value="1"/>
</dbReference>
<evidence type="ECO:0000256" key="1">
    <source>
        <dbReference type="ARBA" id="ARBA00012513"/>
    </source>
</evidence>
<gene>
    <name evidence="6" type="primary">pkn1</name>
    <name evidence="6" type="ORF">ELAC_1930</name>
</gene>
<dbReference type="GO" id="GO:0106310">
    <property type="term" value="F:protein serine kinase activity"/>
    <property type="evidence" value="ECO:0007669"/>
    <property type="project" value="RHEA"/>
</dbReference>
<proteinExistence type="predicted"/>
<evidence type="ECO:0000256" key="2">
    <source>
        <dbReference type="ARBA" id="ARBA00022777"/>
    </source>
</evidence>
<reference evidence="7" key="1">
    <citation type="submission" date="2015-06" db="EMBL/GenBank/DDBJ databases">
        <authorList>
            <person name="Bertelli C."/>
        </authorList>
    </citation>
    <scope>NUCLEOTIDE SEQUENCE [LARGE SCALE GENOMIC DNA]</scope>
    <source>
        <strain evidence="7">CRIB-30</strain>
    </source>
</reference>
<dbReference type="Gene3D" id="3.90.1580.10">
    <property type="entry name" value="paralog of FGE (formylglycine-generating enzyme)"/>
    <property type="match status" value="1"/>
</dbReference>
<dbReference type="InterPro" id="IPR011009">
    <property type="entry name" value="Kinase-like_dom_sf"/>
</dbReference>
<dbReference type="Gene3D" id="3.30.200.20">
    <property type="entry name" value="Phosphorylase Kinase, domain 1"/>
    <property type="match status" value="1"/>
</dbReference>
<dbReference type="OrthoDB" id="9768004at2"/>
<keyword evidence="6" id="KW-0808">Transferase</keyword>
<sequence>MTEANILGDYTIIKQIGHGPLGSVLLAEHRFMKKQYCLKVLPMELSQDRAFIQRFEEEVGRLVCLSHPNIVKVHNVSYASGRYFVVTDCVVDEMGETTNLSQHMLSLEEHLGDDELFSLLEQVADALDYAHGLQVGGKPLVHRELKLNNILVSKEEAGPKLLLTDFGLAKIVGEGPILTRTYKSVAEALGIHDEIAPPPGSDRTYSSRPLDDHELKPLHASFLQNFLFLAPEQKRLGAKDAGVKADIFAFGVLAYFLLTGQFPEGCFDPPSELSPHLSWNWNALITGCLAQNPDKRPEQIMPLLKAVRASKKSSVASRFFAVQEAPVEMELATAARGESVQVSTHMMQQRVISTFGDGQETLRPHLNEGFIERPEIDPDPAAQFLVDQTVKHYEPKKKENRLIEPILTDMAIIKGSTYTRGSNEGSRDEMPRHEIHVESFAIDIHPVTNEQFVRFLEALGGEKDSNHNDVIRLKDSRIKRSAGKLTIESGYAKHPVVGVTWYGAAAYAKWIGKRLPTEAEWELAAKGGAEYPTFPSGDEIDKSKANYFSSDTTPVMSYPTNPFGLYDMAGNVYEWCYDWYGYNYYETSVQEPDNPKGPLQGVYRVLRGGCWKSLKEDLRCSKRHRNNPGTVNGTYGFRCAADVHDS</sequence>
<name>A0A0H5DTQ2_9BACT</name>
<dbReference type="GO" id="GO:0120147">
    <property type="term" value="F:formylglycine-generating oxidase activity"/>
    <property type="evidence" value="ECO:0007669"/>
    <property type="project" value="TreeGrafter"/>
</dbReference>
<evidence type="ECO:0000256" key="3">
    <source>
        <dbReference type="ARBA" id="ARBA00047899"/>
    </source>
</evidence>
<evidence type="ECO:0000259" key="5">
    <source>
        <dbReference type="PROSITE" id="PS50011"/>
    </source>
</evidence>
<dbReference type="PANTHER" id="PTHR23150:SF19">
    <property type="entry name" value="FORMYLGLYCINE-GENERATING ENZYME"/>
    <property type="match status" value="1"/>
</dbReference>
<protein>
    <recommendedName>
        <fullName evidence="1">non-specific serine/threonine protein kinase</fullName>
        <ecNumber evidence="1">2.7.11.1</ecNumber>
    </recommendedName>
</protein>
<feature type="domain" description="Protein kinase" evidence="5">
    <location>
        <begin position="10"/>
        <end position="320"/>
    </location>
</feature>
<evidence type="ECO:0000313" key="7">
    <source>
        <dbReference type="Proteomes" id="UP000220251"/>
    </source>
</evidence>
<organism evidence="6 7">
    <name type="scientific">Estrella lausannensis</name>
    <dbReference type="NCBI Taxonomy" id="483423"/>
    <lineage>
        <taxon>Bacteria</taxon>
        <taxon>Pseudomonadati</taxon>
        <taxon>Chlamydiota</taxon>
        <taxon>Chlamydiia</taxon>
        <taxon>Parachlamydiales</taxon>
        <taxon>Candidatus Criblamydiaceae</taxon>
        <taxon>Estrella</taxon>
    </lineage>
</organism>
<evidence type="ECO:0000313" key="6">
    <source>
        <dbReference type="EMBL" id="CRX39254.1"/>
    </source>
</evidence>
<evidence type="ECO:0000256" key="4">
    <source>
        <dbReference type="ARBA" id="ARBA00048679"/>
    </source>
</evidence>
<dbReference type="InterPro" id="IPR051043">
    <property type="entry name" value="Sulfatase_Mod_Factor_Kinase"/>
</dbReference>
<dbReference type="PANTHER" id="PTHR23150">
    <property type="entry name" value="SULFATASE MODIFYING FACTOR 1, 2"/>
    <property type="match status" value="1"/>
</dbReference>